<dbReference type="AlphaFoldDB" id="A0A9P1N9G7"/>
<organism evidence="2 3">
    <name type="scientific">Caenorhabditis angaria</name>
    <dbReference type="NCBI Taxonomy" id="860376"/>
    <lineage>
        <taxon>Eukaryota</taxon>
        <taxon>Metazoa</taxon>
        <taxon>Ecdysozoa</taxon>
        <taxon>Nematoda</taxon>
        <taxon>Chromadorea</taxon>
        <taxon>Rhabditida</taxon>
        <taxon>Rhabditina</taxon>
        <taxon>Rhabditomorpha</taxon>
        <taxon>Rhabditoidea</taxon>
        <taxon>Rhabditidae</taxon>
        <taxon>Peloderinae</taxon>
        <taxon>Caenorhabditis</taxon>
    </lineage>
</organism>
<evidence type="ECO:0000313" key="2">
    <source>
        <dbReference type="EMBL" id="CAI5453116.1"/>
    </source>
</evidence>
<feature type="chain" id="PRO_5040270754" description="DUF38 domain-containing protein" evidence="1">
    <location>
        <begin position="17"/>
        <end position="241"/>
    </location>
</feature>
<evidence type="ECO:0000256" key="1">
    <source>
        <dbReference type="SAM" id="SignalP"/>
    </source>
</evidence>
<evidence type="ECO:0000313" key="3">
    <source>
        <dbReference type="Proteomes" id="UP001152747"/>
    </source>
</evidence>
<name>A0A9P1N9G7_9PELO</name>
<feature type="signal peptide" evidence="1">
    <location>
        <begin position="1"/>
        <end position="16"/>
    </location>
</feature>
<proteinExistence type="predicted"/>
<keyword evidence="3" id="KW-1185">Reference proteome</keyword>
<reference evidence="2" key="1">
    <citation type="submission" date="2022-11" db="EMBL/GenBank/DDBJ databases">
        <authorList>
            <person name="Kikuchi T."/>
        </authorList>
    </citation>
    <scope>NUCLEOTIDE SEQUENCE</scope>
    <source>
        <strain evidence="2">PS1010</strain>
    </source>
</reference>
<sequence length="241" mass="29222">MFFLYYFVTLIVYSQAIYDINFCRDFLNYKNDQDIWDRYHDEFHLMFCNGTIMRLRSEQYLDHFKQLRKYFQEATNVSCRDLNKEKTTFSLEKNDTGKNWMRLDFWKIGEHWKLVNEIQRCPDEKFSLKIIEEAEAQKILTKVITCYSDRSISLESSRKCLHDPIGFKQCKHHDMKYLTLDSFVGPADNREKFVAIVSDIRVNNLLKYMMYHVQLRTNSELDHKTIFKNETWLVEEVYEIC</sequence>
<gene>
    <name evidence="2" type="ORF">CAMP_LOCUS15753</name>
</gene>
<dbReference type="Proteomes" id="UP001152747">
    <property type="component" value="Unassembled WGS sequence"/>
</dbReference>
<dbReference type="EMBL" id="CANHGI010000005">
    <property type="protein sequence ID" value="CAI5453116.1"/>
    <property type="molecule type" value="Genomic_DNA"/>
</dbReference>
<protein>
    <recommendedName>
        <fullName evidence="4">DUF38 domain-containing protein</fullName>
    </recommendedName>
</protein>
<keyword evidence="1" id="KW-0732">Signal</keyword>
<comment type="caution">
    <text evidence="2">The sequence shown here is derived from an EMBL/GenBank/DDBJ whole genome shotgun (WGS) entry which is preliminary data.</text>
</comment>
<evidence type="ECO:0008006" key="4">
    <source>
        <dbReference type="Google" id="ProtNLM"/>
    </source>
</evidence>
<accession>A0A9P1N9G7</accession>